<feature type="transmembrane region" description="Helical" evidence="5">
    <location>
        <begin position="114"/>
        <end position="130"/>
    </location>
</feature>
<feature type="transmembrane region" description="Helical" evidence="5">
    <location>
        <begin position="150"/>
        <end position="173"/>
    </location>
</feature>
<gene>
    <name evidence="7" type="ORF">Q31b_16260</name>
</gene>
<evidence type="ECO:0000256" key="2">
    <source>
        <dbReference type="ARBA" id="ARBA00022692"/>
    </source>
</evidence>
<evidence type="ECO:0000256" key="1">
    <source>
        <dbReference type="ARBA" id="ARBA00004141"/>
    </source>
</evidence>
<sequence length="466" mass="50952">MIFLIVLFSIASAVWIGPLLTYGRTILLATMVLLVGTVVGPAFLSIPAPIPITVDRVLWLAMFGLVLVRLRQGELVLSRLTRIDIAVIAWMGWLLISALMGGPGAKENSPIARWLFYVAMPIGTYAVVRVSEITAKDMKWVERLLLGLGIYLSVTAILEVSGFHALVFPRYIVNGKIWEFFGRARGPLLNPSGNAVVMTISLVIAILGFIQSNHRVKFAYAGLVTLILAGIYCTLTRSSWMGGIAAVAVIVWVYSPRWLRVLGLASMFLLGAAGAAGLKDQFMQMKRDKNLSAADAEKSVQLRPLLAIVAWEMFKERPILGHGFGHYLENSEPYHTVRSYGLPLDQARPYTQHNIFLSILVDAGLVGLLLFLGILTITTAVSWQMVNDKGKSQMARHAGFIWLGGFAGYFCNGMFQDVTMIPMSNMFMFFIAALAVTVYGRSLNASPLASPPVTISGTGLPIAVLR</sequence>
<keyword evidence="3 5" id="KW-1133">Transmembrane helix</keyword>
<dbReference type="PANTHER" id="PTHR37422:SF23">
    <property type="entry name" value="TEICHURONIC ACID BIOSYNTHESIS PROTEIN TUAE"/>
    <property type="match status" value="1"/>
</dbReference>
<dbReference type="Pfam" id="PF04932">
    <property type="entry name" value="Wzy_C"/>
    <property type="match status" value="1"/>
</dbReference>
<dbReference type="InterPro" id="IPR051533">
    <property type="entry name" value="WaaL-like"/>
</dbReference>
<comment type="caution">
    <text evidence="7">The sequence shown here is derived from an EMBL/GenBank/DDBJ whole genome shotgun (WGS) entry which is preliminary data.</text>
</comment>
<keyword evidence="7" id="KW-0436">Ligase</keyword>
<evidence type="ECO:0000313" key="8">
    <source>
        <dbReference type="Proteomes" id="UP000315471"/>
    </source>
</evidence>
<feature type="transmembrane region" description="Helical" evidence="5">
    <location>
        <begin position="355"/>
        <end position="377"/>
    </location>
</feature>
<evidence type="ECO:0000256" key="5">
    <source>
        <dbReference type="SAM" id="Phobius"/>
    </source>
</evidence>
<feature type="domain" description="O-antigen ligase-related" evidence="6">
    <location>
        <begin position="224"/>
        <end position="372"/>
    </location>
</feature>
<dbReference type="InterPro" id="IPR007016">
    <property type="entry name" value="O-antigen_ligase-rel_domated"/>
</dbReference>
<name>A0A5C6E8R5_9BACT</name>
<accession>A0A5C6E8R5</accession>
<evidence type="ECO:0000313" key="7">
    <source>
        <dbReference type="EMBL" id="TWU44091.1"/>
    </source>
</evidence>
<keyword evidence="2 5" id="KW-0812">Transmembrane</keyword>
<reference evidence="7 8" key="1">
    <citation type="submission" date="2019-02" db="EMBL/GenBank/DDBJ databases">
        <title>Deep-cultivation of Planctomycetes and their phenomic and genomic characterization uncovers novel biology.</title>
        <authorList>
            <person name="Wiegand S."/>
            <person name="Jogler M."/>
            <person name="Boedeker C."/>
            <person name="Pinto D."/>
            <person name="Vollmers J."/>
            <person name="Rivas-Marin E."/>
            <person name="Kohn T."/>
            <person name="Peeters S.H."/>
            <person name="Heuer A."/>
            <person name="Rast P."/>
            <person name="Oberbeckmann S."/>
            <person name="Bunk B."/>
            <person name="Jeske O."/>
            <person name="Meyerdierks A."/>
            <person name="Storesund J.E."/>
            <person name="Kallscheuer N."/>
            <person name="Luecker S."/>
            <person name="Lage O.M."/>
            <person name="Pohl T."/>
            <person name="Merkel B.J."/>
            <person name="Hornburger P."/>
            <person name="Mueller R.-W."/>
            <person name="Bruemmer F."/>
            <person name="Labrenz M."/>
            <person name="Spormann A.M."/>
            <person name="Op Den Camp H."/>
            <person name="Overmann J."/>
            <person name="Amann R."/>
            <person name="Jetten M.S.M."/>
            <person name="Mascher T."/>
            <person name="Medema M.H."/>
            <person name="Devos D.P."/>
            <person name="Kaster A.-K."/>
            <person name="Ovreas L."/>
            <person name="Rohde M."/>
            <person name="Galperin M.Y."/>
            <person name="Jogler C."/>
        </authorList>
    </citation>
    <scope>NUCLEOTIDE SEQUENCE [LARGE SCALE GENOMIC DNA]</scope>
    <source>
        <strain evidence="7 8">Q31b</strain>
    </source>
</reference>
<feature type="transmembrane region" description="Helical" evidence="5">
    <location>
        <begin position="218"/>
        <end position="235"/>
    </location>
</feature>
<dbReference type="Proteomes" id="UP000315471">
    <property type="component" value="Unassembled WGS sequence"/>
</dbReference>
<dbReference type="PANTHER" id="PTHR37422">
    <property type="entry name" value="TEICHURONIC ACID BIOSYNTHESIS PROTEIN TUAE"/>
    <property type="match status" value="1"/>
</dbReference>
<dbReference type="GO" id="GO:0016874">
    <property type="term" value="F:ligase activity"/>
    <property type="evidence" value="ECO:0007669"/>
    <property type="project" value="UniProtKB-KW"/>
</dbReference>
<organism evidence="7 8">
    <name type="scientific">Novipirellula aureliae</name>
    <dbReference type="NCBI Taxonomy" id="2527966"/>
    <lineage>
        <taxon>Bacteria</taxon>
        <taxon>Pseudomonadati</taxon>
        <taxon>Planctomycetota</taxon>
        <taxon>Planctomycetia</taxon>
        <taxon>Pirellulales</taxon>
        <taxon>Pirellulaceae</taxon>
        <taxon>Novipirellula</taxon>
    </lineage>
</organism>
<evidence type="ECO:0000256" key="4">
    <source>
        <dbReference type="ARBA" id="ARBA00023136"/>
    </source>
</evidence>
<dbReference type="GO" id="GO:0016020">
    <property type="term" value="C:membrane"/>
    <property type="evidence" value="ECO:0007669"/>
    <property type="project" value="UniProtKB-SubCell"/>
</dbReference>
<feature type="transmembrane region" description="Helical" evidence="5">
    <location>
        <begin position="83"/>
        <end position="102"/>
    </location>
</feature>
<dbReference type="AlphaFoldDB" id="A0A5C6E8R5"/>
<proteinExistence type="predicted"/>
<dbReference type="RefSeq" id="WP_197171131.1">
    <property type="nucleotide sequence ID" value="NZ_SJPY01000002.1"/>
</dbReference>
<feature type="transmembrane region" description="Helical" evidence="5">
    <location>
        <begin position="194"/>
        <end position="212"/>
    </location>
</feature>
<feature type="transmembrane region" description="Helical" evidence="5">
    <location>
        <begin position="261"/>
        <end position="278"/>
    </location>
</feature>
<evidence type="ECO:0000259" key="6">
    <source>
        <dbReference type="Pfam" id="PF04932"/>
    </source>
</evidence>
<feature type="transmembrane region" description="Helical" evidence="5">
    <location>
        <begin position="26"/>
        <end position="46"/>
    </location>
</feature>
<evidence type="ECO:0000256" key="3">
    <source>
        <dbReference type="ARBA" id="ARBA00022989"/>
    </source>
</evidence>
<protein>
    <submittedName>
        <fullName evidence="7">O-Antigen ligase</fullName>
    </submittedName>
</protein>
<feature type="transmembrane region" description="Helical" evidence="5">
    <location>
        <begin position="427"/>
        <end position="443"/>
    </location>
</feature>
<keyword evidence="4 5" id="KW-0472">Membrane</keyword>
<feature type="transmembrane region" description="Helical" evidence="5">
    <location>
        <begin position="397"/>
        <end position="415"/>
    </location>
</feature>
<comment type="subcellular location">
    <subcellularLocation>
        <location evidence="1">Membrane</location>
        <topology evidence="1">Multi-pass membrane protein</topology>
    </subcellularLocation>
</comment>
<keyword evidence="8" id="KW-1185">Reference proteome</keyword>
<dbReference type="EMBL" id="SJPY01000002">
    <property type="protein sequence ID" value="TWU44091.1"/>
    <property type="molecule type" value="Genomic_DNA"/>
</dbReference>
<feature type="transmembrane region" description="Helical" evidence="5">
    <location>
        <begin position="53"/>
        <end position="71"/>
    </location>
</feature>